<dbReference type="GO" id="GO:0003677">
    <property type="term" value="F:DNA binding"/>
    <property type="evidence" value="ECO:0007669"/>
    <property type="project" value="InterPro"/>
</dbReference>
<evidence type="ECO:0000313" key="2">
    <source>
        <dbReference type="Proteomes" id="UP000256373"/>
    </source>
</evidence>
<keyword evidence="2" id="KW-1185">Reference proteome</keyword>
<dbReference type="InterPro" id="IPR036515">
    <property type="entry name" value="Transposase_17_sf"/>
</dbReference>
<dbReference type="SUPFAM" id="SSF143422">
    <property type="entry name" value="Transposase IS200-like"/>
    <property type="match status" value="1"/>
</dbReference>
<sequence>MPNHFHLMIHVTEKGCQNRISGTNEISELSYRLGILLSSYTTTTVINNSRGISGSLFQKRTKSKLIHDQEYMVRCMHYIHQNPFVAGLSENKLEHWKYSSFPDYAGFRKGSLCNKNLLFELTDYDAHSFMKDSYDVLGGDVVKLFY</sequence>
<dbReference type="Gene3D" id="3.30.70.1290">
    <property type="entry name" value="Transposase IS200-like"/>
    <property type="match status" value="1"/>
</dbReference>
<dbReference type="GO" id="GO:0004803">
    <property type="term" value="F:transposase activity"/>
    <property type="evidence" value="ECO:0007669"/>
    <property type="project" value="InterPro"/>
</dbReference>
<dbReference type="AlphaFoldDB" id="A0A3D8Y7V1"/>
<organism evidence="1 2">
    <name type="scientific">Dyadobacter luteus</name>
    <dbReference type="NCBI Taxonomy" id="2259619"/>
    <lineage>
        <taxon>Bacteria</taxon>
        <taxon>Pseudomonadati</taxon>
        <taxon>Bacteroidota</taxon>
        <taxon>Cytophagia</taxon>
        <taxon>Cytophagales</taxon>
        <taxon>Spirosomataceae</taxon>
        <taxon>Dyadobacter</taxon>
    </lineage>
</organism>
<comment type="caution">
    <text evidence="1">The sequence shown here is derived from an EMBL/GenBank/DDBJ whole genome shotgun (WGS) entry which is preliminary data.</text>
</comment>
<gene>
    <name evidence="1" type="ORF">DSL64_20540</name>
</gene>
<dbReference type="Proteomes" id="UP000256373">
    <property type="component" value="Unassembled WGS sequence"/>
</dbReference>
<evidence type="ECO:0000313" key="1">
    <source>
        <dbReference type="EMBL" id="REA58480.1"/>
    </source>
</evidence>
<dbReference type="GO" id="GO:0006313">
    <property type="term" value="P:DNA transposition"/>
    <property type="evidence" value="ECO:0007669"/>
    <property type="project" value="InterPro"/>
</dbReference>
<name>A0A3D8Y7V1_9BACT</name>
<accession>A0A3D8Y7V1</accession>
<dbReference type="PANTHER" id="PTHR34322:SF2">
    <property type="entry name" value="TRANSPOSASE IS200-LIKE DOMAIN-CONTAINING PROTEIN"/>
    <property type="match status" value="1"/>
</dbReference>
<reference evidence="1 2" key="1">
    <citation type="submission" date="2018-07" db="EMBL/GenBank/DDBJ databases">
        <title>Dyadobacter roseus sp. nov., isolated from rose rhizosphere soil.</title>
        <authorList>
            <person name="Chen L."/>
        </authorList>
    </citation>
    <scope>NUCLEOTIDE SEQUENCE [LARGE SCALE GENOMIC DNA]</scope>
    <source>
        <strain evidence="1 2">RS19</strain>
    </source>
</reference>
<proteinExistence type="predicted"/>
<protein>
    <submittedName>
        <fullName evidence="1">Transposase</fullName>
    </submittedName>
</protein>
<dbReference type="EMBL" id="QNUL01000020">
    <property type="protein sequence ID" value="REA58480.1"/>
    <property type="molecule type" value="Genomic_DNA"/>
</dbReference>
<dbReference type="PANTHER" id="PTHR34322">
    <property type="entry name" value="TRANSPOSASE, Y1_TNP DOMAIN-CONTAINING"/>
    <property type="match status" value="1"/>
</dbReference>